<reference evidence="3" key="1">
    <citation type="submission" date="2021-01" db="EMBL/GenBank/DDBJ databases">
        <authorList>
            <consortium name="Genoscope - CEA"/>
            <person name="William W."/>
        </authorList>
    </citation>
    <scope>NUCLEOTIDE SEQUENCE</scope>
</reference>
<sequence length="562" mass="66313">MEIELSNQLCQQIEIEILKVIDKCQELFSTFSTNAKKNIEIVLLVGTTGAGKSTLFNFLSGADFKIQDRELKLKNPSNKFSEMKGGMSSVTKEPKYHFNSEYNHFLIDFPGFQDTDGELDQLLMELLFQKVVTSMPIKVVYVLKNNESTLPNRGIQIIEFVDQLFKNSNLSINKFNLLLNCYLENLSDEELIRNIRMELKQANKNNYIDNILIVRKVLNSEDLNIYFANGKRNEQWQKLEQIKPIQLKPKTIPKTDIFSKYLRQQILLTVDEYDDIITRNVDQLCQGNSDPKNDGQIKQAISLIENIVKEKTTDISQWYTNFIQTCEKIPGDQKIQKNVNNLKQILHYCSQFSNQIENYSEVVLSIQRAQQQFQALQKHFIQKIERQQQQIEMQARITDLEEDGMQLQQDLKEQRQQNQNSQLEIARQNQSIQNQQQQINYQQILNQRLEDRVEASQEQNRQLQNNILEVRKEQERREAEFRTILAQQQQERENMNAQMRQREIEQRYERTIQEQQQQLVQQQRRTDELHEQVNNLISEISTSRSRNRGKGKGKGKGKCRRR</sequence>
<gene>
    <name evidence="3" type="ORF">POCTA_138.1.T0770023</name>
</gene>
<evidence type="ECO:0000313" key="4">
    <source>
        <dbReference type="Proteomes" id="UP000683925"/>
    </source>
</evidence>
<dbReference type="Pfam" id="PF01926">
    <property type="entry name" value="MMR_HSR1"/>
    <property type="match status" value="1"/>
</dbReference>
<accession>A0A8S1VYG3</accession>
<protein>
    <recommendedName>
        <fullName evidence="2">G domain-containing protein</fullName>
    </recommendedName>
</protein>
<keyword evidence="4" id="KW-1185">Reference proteome</keyword>
<dbReference type="EMBL" id="CAJJDP010000076">
    <property type="protein sequence ID" value="CAD8181423.1"/>
    <property type="molecule type" value="Genomic_DNA"/>
</dbReference>
<dbReference type="Proteomes" id="UP000683925">
    <property type="component" value="Unassembled WGS sequence"/>
</dbReference>
<feature type="domain" description="G" evidence="2">
    <location>
        <begin position="42"/>
        <end position="133"/>
    </location>
</feature>
<organism evidence="3 4">
    <name type="scientific">Paramecium octaurelia</name>
    <dbReference type="NCBI Taxonomy" id="43137"/>
    <lineage>
        <taxon>Eukaryota</taxon>
        <taxon>Sar</taxon>
        <taxon>Alveolata</taxon>
        <taxon>Ciliophora</taxon>
        <taxon>Intramacronucleata</taxon>
        <taxon>Oligohymenophorea</taxon>
        <taxon>Peniculida</taxon>
        <taxon>Parameciidae</taxon>
        <taxon>Paramecium</taxon>
    </lineage>
</organism>
<feature type="region of interest" description="Disordered" evidence="1">
    <location>
        <begin position="537"/>
        <end position="562"/>
    </location>
</feature>
<evidence type="ECO:0000313" key="3">
    <source>
        <dbReference type="EMBL" id="CAD8181423.1"/>
    </source>
</evidence>
<feature type="compositionally biased region" description="Basic residues" evidence="1">
    <location>
        <begin position="545"/>
        <end position="562"/>
    </location>
</feature>
<proteinExistence type="predicted"/>
<evidence type="ECO:0000259" key="2">
    <source>
        <dbReference type="Pfam" id="PF01926"/>
    </source>
</evidence>
<dbReference type="AlphaFoldDB" id="A0A8S1VYG3"/>
<dbReference type="InterPro" id="IPR006073">
    <property type="entry name" value="GTP-bd"/>
</dbReference>
<name>A0A8S1VYG3_PAROT</name>
<dbReference type="GO" id="GO:0005525">
    <property type="term" value="F:GTP binding"/>
    <property type="evidence" value="ECO:0007669"/>
    <property type="project" value="InterPro"/>
</dbReference>
<dbReference type="OrthoDB" id="8954335at2759"/>
<evidence type="ECO:0000256" key="1">
    <source>
        <dbReference type="SAM" id="MobiDB-lite"/>
    </source>
</evidence>
<comment type="caution">
    <text evidence="3">The sequence shown here is derived from an EMBL/GenBank/DDBJ whole genome shotgun (WGS) entry which is preliminary data.</text>
</comment>